<dbReference type="InterPro" id="IPR020843">
    <property type="entry name" value="ER"/>
</dbReference>
<evidence type="ECO:0000256" key="1">
    <source>
        <dbReference type="ARBA" id="ARBA00023002"/>
    </source>
</evidence>
<dbReference type="InterPro" id="IPR013154">
    <property type="entry name" value="ADH-like_N"/>
</dbReference>
<gene>
    <name evidence="3" type="ORF">G6L72_24160</name>
    <name evidence="4" type="ORF">G6M88_23245</name>
</gene>
<evidence type="ECO:0000259" key="2">
    <source>
        <dbReference type="SMART" id="SM00829"/>
    </source>
</evidence>
<reference evidence="3 6" key="1">
    <citation type="journal article" date="2020" name="Science">
        <title>Unexpected conservation and global transmission of agrobacterial virulence plasmids.</title>
        <authorList>
            <person name="Weisberg A.J."/>
            <person name="Davis E.W. 2nd"/>
            <person name="Tabima J."/>
            <person name="Belcher M.S."/>
            <person name="Miller M."/>
            <person name="Kuo C.H."/>
            <person name="Loper J.E."/>
            <person name="Grunwald N.J."/>
            <person name="Putnam M.L."/>
            <person name="Chang J.H."/>
        </authorList>
    </citation>
    <scope>NUCLEOTIDE SEQUENCE [LARGE SCALE GENOMIC DNA]</scope>
    <source>
        <strain evidence="3 6">A19/93</strain>
    </source>
</reference>
<sequence>MRALLLDTYDSGTFVERELPKPVAQRGELLIRIAASGLNPIDTKIKAGAAPYAMPELPAVLGTDMAGTVEAVGEGVSGFAVGDEVYGLTGGVRGLQGSLAQFVAVDAALVALKPSNLSLVEAATLPLVALTAWEGLVDRAKVQPGQTVLVQGGAGGVGHIVIQLARALGANVFATASSAKQDILRELGATPIDYNATTVDEYVALHTGGEGFDVVYDTVGGTALDASLIATKHYGHVASCAAFGDHNFAGAALRCVTLSGVFVLLPMLSGRGRAHHGEVLKQIAELVETGKVHPLLDGQVFEFAEAERAYEAQASGSVTGKTMIKIA</sequence>
<dbReference type="Proteomes" id="UP000822331">
    <property type="component" value="Unassembled WGS sequence"/>
</dbReference>
<reference evidence="4" key="2">
    <citation type="submission" date="2020-02" db="EMBL/GenBank/DDBJ databases">
        <title>Unexpected conservation and global transmission of agrobacterial virulence plasmids.</title>
        <authorList>
            <person name="Weisberg A.J."/>
            <person name="Davis E.W. II"/>
            <person name="Tabima J.R."/>
            <person name="Belcher M.S."/>
            <person name="Miller M."/>
            <person name="Kuo C.-H."/>
            <person name="Loper J.E."/>
            <person name="Grunwald N.J."/>
            <person name="Putnam M.L."/>
            <person name="Chang J.H."/>
        </authorList>
    </citation>
    <scope>NUCLEOTIDE SEQUENCE</scope>
    <source>
        <strain evidence="4">W2/73</strain>
        <plasmid evidence="4">pW2_73_1</plasmid>
    </source>
</reference>
<dbReference type="PANTHER" id="PTHR11695:SF294">
    <property type="entry name" value="RETICULON-4-INTERACTING PROTEIN 1, MITOCHONDRIAL"/>
    <property type="match status" value="1"/>
</dbReference>
<dbReference type="InterPro" id="IPR036291">
    <property type="entry name" value="NAD(P)-bd_dom_sf"/>
</dbReference>
<evidence type="ECO:0000313" key="3">
    <source>
        <dbReference type="EMBL" id="NTF39787.1"/>
    </source>
</evidence>
<dbReference type="Proteomes" id="UP000663912">
    <property type="component" value="Plasmid pW2_73_1"/>
</dbReference>
<dbReference type="InterPro" id="IPR002364">
    <property type="entry name" value="Quin_OxRdtase/zeta-crystal_CS"/>
</dbReference>
<dbReference type="InterPro" id="IPR013149">
    <property type="entry name" value="ADH-like_C"/>
</dbReference>
<evidence type="ECO:0000313" key="4">
    <source>
        <dbReference type="EMBL" id="QTG03489.1"/>
    </source>
</evidence>
<feature type="domain" description="Enoyl reductase (ER)" evidence="2">
    <location>
        <begin position="7"/>
        <end position="324"/>
    </location>
</feature>
<keyword evidence="6" id="KW-1185">Reference proteome</keyword>
<dbReference type="Gene3D" id="3.40.50.720">
    <property type="entry name" value="NAD(P)-binding Rossmann-like Domain"/>
    <property type="match status" value="1"/>
</dbReference>
<dbReference type="Pfam" id="PF08240">
    <property type="entry name" value="ADH_N"/>
    <property type="match status" value="1"/>
</dbReference>
<dbReference type="AlphaFoldDB" id="A0AAE7US51"/>
<evidence type="ECO:0000313" key="5">
    <source>
        <dbReference type="Proteomes" id="UP000663912"/>
    </source>
</evidence>
<proteinExistence type="predicted"/>
<accession>A0AAE7US51</accession>
<dbReference type="EMBL" id="JAAMCP010000017">
    <property type="protein sequence ID" value="NTF39787.1"/>
    <property type="molecule type" value="Genomic_DNA"/>
</dbReference>
<dbReference type="PROSITE" id="PS01162">
    <property type="entry name" value="QOR_ZETA_CRYSTAL"/>
    <property type="match status" value="1"/>
</dbReference>
<dbReference type="PANTHER" id="PTHR11695">
    <property type="entry name" value="ALCOHOL DEHYDROGENASE RELATED"/>
    <property type="match status" value="1"/>
</dbReference>
<dbReference type="EMBL" id="CP049208">
    <property type="protein sequence ID" value="QTG03489.1"/>
    <property type="molecule type" value="Genomic_DNA"/>
</dbReference>
<dbReference type="InterPro" id="IPR050700">
    <property type="entry name" value="YIM1/Zinc_Alcohol_DH_Fams"/>
</dbReference>
<dbReference type="KEGG" id="arui:G6M88_23245"/>
<dbReference type="GO" id="GO:0008270">
    <property type="term" value="F:zinc ion binding"/>
    <property type="evidence" value="ECO:0007669"/>
    <property type="project" value="InterPro"/>
</dbReference>
<dbReference type="SMART" id="SM00829">
    <property type="entry name" value="PKS_ER"/>
    <property type="match status" value="1"/>
</dbReference>
<dbReference type="CDD" id="cd08272">
    <property type="entry name" value="MDR6"/>
    <property type="match status" value="1"/>
</dbReference>
<dbReference type="GO" id="GO:0016491">
    <property type="term" value="F:oxidoreductase activity"/>
    <property type="evidence" value="ECO:0007669"/>
    <property type="project" value="UniProtKB-KW"/>
</dbReference>
<organism evidence="4 5">
    <name type="scientific">Agrobacterium rubi</name>
    <dbReference type="NCBI Taxonomy" id="28099"/>
    <lineage>
        <taxon>Bacteria</taxon>
        <taxon>Pseudomonadati</taxon>
        <taxon>Pseudomonadota</taxon>
        <taxon>Alphaproteobacteria</taxon>
        <taxon>Hyphomicrobiales</taxon>
        <taxon>Rhizobiaceae</taxon>
        <taxon>Rhizobium/Agrobacterium group</taxon>
        <taxon>Agrobacterium</taxon>
    </lineage>
</organism>
<dbReference type="InterPro" id="IPR011032">
    <property type="entry name" value="GroES-like_sf"/>
</dbReference>
<keyword evidence="4" id="KW-0614">Plasmid</keyword>
<dbReference type="SUPFAM" id="SSF51735">
    <property type="entry name" value="NAD(P)-binding Rossmann-fold domains"/>
    <property type="match status" value="1"/>
</dbReference>
<dbReference type="Pfam" id="PF00107">
    <property type="entry name" value="ADH_zinc_N"/>
    <property type="match status" value="1"/>
</dbReference>
<name>A0AAE7US51_9HYPH</name>
<evidence type="ECO:0000313" key="6">
    <source>
        <dbReference type="Proteomes" id="UP000822331"/>
    </source>
</evidence>
<keyword evidence="1" id="KW-0560">Oxidoreductase</keyword>
<dbReference type="SUPFAM" id="SSF50129">
    <property type="entry name" value="GroES-like"/>
    <property type="match status" value="1"/>
</dbReference>
<geneLocation type="plasmid" evidence="4 5">
    <name>pW2_73_1</name>
</geneLocation>
<protein>
    <submittedName>
        <fullName evidence="4">Zinc-dependent alcohol dehydrogenase family protein</fullName>
    </submittedName>
</protein>
<dbReference type="Gene3D" id="3.90.180.10">
    <property type="entry name" value="Medium-chain alcohol dehydrogenases, catalytic domain"/>
    <property type="match status" value="1"/>
</dbReference>